<keyword evidence="3 10" id="KW-0227">DNA damage</keyword>
<dbReference type="Pfam" id="PF21445">
    <property type="entry name" value="ADDB_N"/>
    <property type="match status" value="1"/>
</dbReference>
<evidence type="ECO:0000256" key="2">
    <source>
        <dbReference type="ARBA" id="ARBA00022741"/>
    </source>
</evidence>
<evidence type="ECO:0000256" key="4">
    <source>
        <dbReference type="ARBA" id="ARBA00022801"/>
    </source>
</evidence>
<dbReference type="SUPFAM" id="SSF52540">
    <property type="entry name" value="P-loop containing nucleoside triphosphate hydrolases"/>
    <property type="match status" value="1"/>
</dbReference>
<keyword evidence="7 10" id="KW-0067">ATP-binding</keyword>
<evidence type="ECO:0000313" key="14">
    <source>
        <dbReference type="Proteomes" id="UP000051249"/>
    </source>
</evidence>
<dbReference type="HAMAP" id="MF_01453">
    <property type="entry name" value="AddB_type2"/>
    <property type="match status" value="1"/>
</dbReference>
<dbReference type="InterPro" id="IPR049035">
    <property type="entry name" value="ADDB_N"/>
</dbReference>
<sequence>MSLKFIYGTASYDHLDGVADEVISELNRSDDQSVYYLVPNHIKFQSEVQLLQKVRDKSGKEQIFAANRLQILSFTRLAWFFLKNAPIYQYPRLTSSSMNMLLYRIIQEHADELTLFSNVDMQFGLVSKIASQINDLKIGNVNPDDLSQVLLNLVDSDDNDLDLVSKVHDLNIIYSEFAEETENHFIDNSDIVRALCEQLSETDLSGNTFVISGFANFSAEETKLINTLIESKAEVIVDLVTDEIIKDPAKLASEDLFFETKRVGLNFLNYAKQNTVRIENEVKLSKIRASDDLRKLERFWIESTKGLVGERGQQQVTKIRVNQANSRYSEVENVATEIRQTMAADNNFKFKDFAVVTRHLSEYDTIIPQIFKEFEIPIFYDLQISMKDHPLVELVRSLFAVKKSFYQYEDVMRLLKTGLLIPEDTDPDSFTAELDVTENYLLQMGIRGRDWLSKNDWQVTTYTNELSDTDQHKQEAINHIKSFVSSMLVPFYKRLDSVDNGAEAAQVLYQFLIEHGVDQRLISWSDDLIETGDLAQAAQSEQTWETFIQMLDEYVEILGSHDFKPDEFIGLLNAGFESASYSQIPSTLDQVSVSEMGMVQMADRKRVFIIGATDRNMPEQPTDNSFFDEDGQKEIESNLDDDQFLSLSPTRSMQFEPFLNYTNFLTGSEELVFSFPLRGNDGEDLEVSPYVERIINNFNIKLNEVQSRPDIQTVNIERFIGSQRSTLSHLVQYARDAKQSNQTGNPNWNFVYQQLLSSDYQYLTNQLLSALKYKNIPTKLEPEIVEGLYGNTIYASVSKLEEFFKNEYEYFLKYGLKLQERPSSEITPANTGEYFHASFDDLVKEINQQKVDFSNLNDSQIDQIAKDVVDKLRGQSEFQYFGKSNRNIYLQNNLDQTITEMTKNILKQMMRTRMRPIASEQLFGQIGGDTGLPALNFAVGSNRQVTVRGKIDRIDQIITGDDNYLGVVDYKSSDHKFDFGEAYNGLAMQMLVYLDVVKQNSQLITGISNQKLASALYMTIKNPLLKLKDIKDFNPDVIREQAFGENRLNGLILNDDQLLSELDPSAENKSDIYPLKFKRDGSIDSNTQKMAVTDEELQLLMEHAEEKIIEAGTKIFAGELDLNPYRKDDKNTALQNSAYTDIMQFDAMLPENNYREIKNYNRKEIMELLKKEDENNG</sequence>
<comment type="function">
    <text evidence="10">The heterodimer acts as both an ATP-dependent DNA helicase and an ATP-dependent, dual-direction single-stranded exonuclease. Recognizes the chi site generating a DNA molecule suitable for the initiation of homologous recombination. This subunit has 5' -&gt; 3' nuclease activity but not helicase activity.</text>
</comment>
<keyword evidence="2 10" id="KW-0547">Nucleotide-binding</keyword>
<dbReference type="PATRIC" id="fig|480391.4.peg.982"/>
<evidence type="ECO:0000256" key="9">
    <source>
        <dbReference type="ARBA" id="ARBA00023204"/>
    </source>
</evidence>
<evidence type="ECO:0000256" key="10">
    <source>
        <dbReference type="HAMAP-Rule" id="MF_01453"/>
    </source>
</evidence>
<comment type="miscellaneous">
    <text evidence="10">Despite having helicase-like domains, this subunit does not have helicase activity.</text>
</comment>
<comment type="caution">
    <text evidence="10">Lacks conserved residue(s) required for the propagation of feature annotation.</text>
</comment>
<dbReference type="Gene3D" id="3.90.320.10">
    <property type="match status" value="1"/>
</dbReference>
<dbReference type="EC" id="3.1.-.-" evidence="10"/>
<dbReference type="EMBL" id="JQCQ01000003">
    <property type="protein sequence ID" value="KRO26054.1"/>
    <property type="molecule type" value="Genomic_DNA"/>
</dbReference>
<comment type="subunit">
    <text evidence="10">Heterodimer of AddA and RexB.</text>
</comment>
<dbReference type="GO" id="GO:0004386">
    <property type="term" value="F:helicase activity"/>
    <property type="evidence" value="ECO:0007669"/>
    <property type="project" value="UniProtKB-KW"/>
</dbReference>
<evidence type="ECO:0000256" key="5">
    <source>
        <dbReference type="ARBA" id="ARBA00022806"/>
    </source>
</evidence>
<keyword evidence="9 10" id="KW-0234">DNA repair</keyword>
<dbReference type="Gene3D" id="3.40.50.300">
    <property type="entry name" value="P-loop containing nucleotide triphosphate hydrolases"/>
    <property type="match status" value="4"/>
</dbReference>
<dbReference type="Pfam" id="PF12705">
    <property type="entry name" value="PDDEXK_1"/>
    <property type="match status" value="1"/>
</dbReference>
<proteinExistence type="inferred from homology"/>
<dbReference type="InterPro" id="IPR038726">
    <property type="entry name" value="PDDEXK_AddAB-type"/>
</dbReference>
<organism evidence="13 14">
    <name type="scientific">Pediococcus argentinicus</name>
    <dbReference type="NCBI Taxonomy" id="480391"/>
    <lineage>
        <taxon>Bacteria</taxon>
        <taxon>Bacillati</taxon>
        <taxon>Bacillota</taxon>
        <taxon>Bacilli</taxon>
        <taxon>Lactobacillales</taxon>
        <taxon>Lactobacillaceae</taxon>
        <taxon>Pediococcus</taxon>
    </lineage>
</organism>
<protein>
    <recommendedName>
        <fullName evidence="10">ATP-dependent helicase/deoxyribonuclease subunit B</fullName>
        <ecNumber evidence="10">3.1.-.-</ecNumber>
    </recommendedName>
    <alternativeName>
        <fullName evidence="10">ATP-dependent helicase/nuclease subunit RexB</fullName>
    </alternativeName>
</protein>
<dbReference type="InterPro" id="IPR014141">
    <property type="entry name" value="DNA_helicase_suRexB"/>
</dbReference>
<reference evidence="13 14" key="1">
    <citation type="journal article" date="2015" name="Genome Announc.">
        <title>Expanding the biotechnology potential of lactobacilli through comparative genomics of 213 strains and associated genera.</title>
        <authorList>
            <person name="Sun Z."/>
            <person name="Harris H.M."/>
            <person name="McCann A."/>
            <person name="Guo C."/>
            <person name="Argimon S."/>
            <person name="Zhang W."/>
            <person name="Yang X."/>
            <person name="Jeffery I.B."/>
            <person name="Cooney J.C."/>
            <person name="Kagawa T.F."/>
            <person name="Liu W."/>
            <person name="Song Y."/>
            <person name="Salvetti E."/>
            <person name="Wrobel A."/>
            <person name="Rasinkangas P."/>
            <person name="Parkhill J."/>
            <person name="Rea M.C."/>
            <person name="O'Sullivan O."/>
            <person name="Ritari J."/>
            <person name="Douillard F.P."/>
            <person name="Paul Ross R."/>
            <person name="Yang R."/>
            <person name="Briner A.E."/>
            <person name="Felis G.E."/>
            <person name="de Vos W.M."/>
            <person name="Barrangou R."/>
            <person name="Klaenhammer T.R."/>
            <person name="Caufield P.W."/>
            <person name="Cui Y."/>
            <person name="Zhang H."/>
            <person name="O'Toole P.W."/>
        </authorList>
    </citation>
    <scope>NUCLEOTIDE SEQUENCE [LARGE SCALE GENOMIC DNA]</scope>
    <source>
        <strain evidence="13 14">DSM 23026</strain>
    </source>
</reference>
<evidence type="ECO:0000256" key="1">
    <source>
        <dbReference type="ARBA" id="ARBA00022722"/>
    </source>
</evidence>
<dbReference type="PANTHER" id="PTHR30591:SF1">
    <property type="entry name" value="RECBCD ENZYME SUBUNIT RECC"/>
    <property type="match status" value="1"/>
</dbReference>
<evidence type="ECO:0000256" key="6">
    <source>
        <dbReference type="ARBA" id="ARBA00022839"/>
    </source>
</evidence>
<evidence type="ECO:0000256" key="8">
    <source>
        <dbReference type="ARBA" id="ARBA00023125"/>
    </source>
</evidence>
<dbReference type="PANTHER" id="PTHR30591">
    <property type="entry name" value="RECBCD ENZYME SUBUNIT RECC"/>
    <property type="match status" value="1"/>
</dbReference>
<dbReference type="InterPro" id="IPR027417">
    <property type="entry name" value="P-loop_NTPase"/>
</dbReference>
<keyword evidence="5 10" id="KW-0347">Helicase</keyword>
<feature type="domain" description="PD-(D/E)XK endonuclease-like" evidence="11">
    <location>
        <begin position="795"/>
        <end position="1127"/>
    </location>
</feature>
<keyword evidence="4 10" id="KW-0378">Hydrolase</keyword>
<evidence type="ECO:0000259" key="12">
    <source>
        <dbReference type="Pfam" id="PF21445"/>
    </source>
</evidence>
<evidence type="ECO:0000259" key="11">
    <source>
        <dbReference type="Pfam" id="PF12705"/>
    </source>
</evidence>
<keyword evidence="1 10" id="KW-0540">Nuclease</keyword>
<evidence type="ECO:0000256" key="3">
    <source>
        <dbReference type="ARBA" id="ARBA00022763"/>
    </source>
</evidence>
<gene>
    <name evidence="10" type="primary">rexB</name>
    <name evidence="13" type="ORF">IV88_GL000968</name>
</gene>
<dbReference type="GO" id="GO:0008409">
    <property type="term" value="F:5'-3' exonuclease activity"/>
    <property type="evidence" value="ECO:0007669"/>
    <property type="project" value="UniProtKB-UniRule"/>
</dbReference>
<keyword evidence="6 10" id="KW-0269">Exonuclease</keyword>
<keyword evidence="14" id="KW-1185">Reference proteome</keyword>
<comment type="cofactor">
    <cofactor evidence="10">
        <name>Mg(2+)</name>
        <dbReference type="ChEBI" id="CHEBI:18420"/>
    </cofactor>
</comment>
<evidence type="ECO:0000256" key="7">
    <source>
        <dbReference type="ARBA" id="ARBA00022840"/>
    </source>
</evidence>
<keyword evidence="8 10" id="KW-0238">DNA-binding</keyword>
<feature type="domain" description="ATP-dependent helicase/deoxyribonuclease subunit B N-terminal" evidence="12">
    <location>
        <begin position="5"/>
        <end position="297"/>
    </location>
</feature>
<name>A0A0R2NJV0_9LACO</name>
<dbReference type="GO" id="GO:0000724">
    <property type="term" value="P:double-strand break repair via homologous recombination"/>
    <property type="evidence" value="ECO:0007669"/>
    <property type="project" value="UniProtKB-UniRule"/>
</dbReference>
<dbReference type="OrthoDB" id="9758506at2"/>
<dbReference type="AlphaFoldDB" id="A0A0R2NJV0"/>
<comment type="caution">
    <text evidence="13">The sequence shown here is derived from an EMBL/GenBank/DDBJ whole genome shotgun (WGS) entry which is preliminary data.</text>
</comment>
<dbReference type="RefSeq" id="WP_057797947.1">
    <property type="nucleotide sequence ID" value="NZ_BJZZ01000003.1"/>
</dbReference>
<dbReference type="GO" id="GO:0005524">
    <property type="term" value="F:ATP binding"/>
    <property type="evidence" value="ECO:0007669"/>
    <property type="project" value="UniProtKB-UniRule"/>
</dbReference>
<dbReference type="Proteomes" id="UP000051249">
    <property type="component" value="Unassembled WGS sequence"/>
</dbReference>
<evidence type="ECO:0000313" key="13">
    <source>
        <dbReference type="EMBL" id="KRO26054.1"/>
    </source>
</evidence>
<dbReference type="GO" id="GO:0016817">
    <property type="term" value="F:hydrolase activity, acting on acid anhydrides"/>
    <property type="evidence" value="ECO:0007669"/>
    <property type="project" value="InterPro"/>
</dbReference>
<comment type="similarity">
    <text evidence="10">Belongs to the helicase family. AddB/RexB type 2 subfamily.</text>
</comment>
<dbReference type="GO" id="GO:0003690">
    <property type="term" value="F:double-stranded DNA binding"/>
    <property type="evidence" value="ECO:0007669"/>
    <property type="project" value="UniProtKB-UniRule"/>
</dbReference>
<dbReference type="InterPro" id="IPR011604">
    <property type="entry name" value="PDDEXK-like_dom_sf"/>
</dbReference>
<accession>A0A0R2NJV0</accession>